<feature type="compositionally biased region" description="Polar residues" evidence="1">
    <location>
        <begin position="34"/>
        <end position="45"/>
    </location>
</feature>
<dbReference type="PANTHER" id="PTHR37833">
    <property type="entry name" value="LIPOPROTEIN-RELATED"/>
    <property type="match status" value="1"/>
</dbReference>
<dbReference type="InterPro" id="IPR011467">
    <property type="entry name" value="DUF1573"/>
</dbReference>
<evidence type="ECO:0000313" key="2">
    <source>
        <dbReference type="EMBL" id="MDN3707742.1"/>
    </source>
</evidence>
<feature type="compositionally biased region" description="Basic and acidic residues" evidence="1">
    <location>
        <begin position="24"/>
        <end position="33"/>
    </location>
</feature>
<proteinExistence type="predicted"/>
<name>A0ABT8CW09_9FLAO</name>
<organism evidence="2 3">
    <name type="scientific">Paenimyroides ceti</name>
    <dbReference type="NCBI Taxonomy" id="395087"/>
    <lineage>
        <taxon>Bacteria</taxon>
        <taxon>Pseudomonadati</taxon>
        <taxon>Bacteroidota</taxon>
        <taxon>Flavobacteriia</taxon>
        <taxon>Flavobacteriales</taxon>
        <taxon>Flavobacteriaceae</taxon>
        <taxon>Paenimyroides</taxon>
    </lineage>
</organism>
<gene>
    <name evidence="2" type="ORF">QW060_11510</name>
</gene>
<accession>A0ABT8CW09</accession>
<dbReference type="Gene3D" id="2.60.40.10">
    <property type="entry name" value="Immunoglobulins"/>
    <property type="match status" value="1"/>
</dbReference>
<protein>
    <submittedName>
        <fullName evidence="2">DUF1573 domain-containing protein</fullName>
    </submittedName>
</protein>
<evidence type="ECO:0000256" key="1">
    <source>
        <dbReference type="SAM" id="MobiDB-lite"/>
    </source>
</evidence>
<dbReference type="InterPro" id="IPR013783">
    <property type="entry name" value="Ig-like_fold"/>
</dbReference>
<comment type="caution">
    <text evidence="2">The sequence shown here is derived from an EMBL/GenBank/DDBJ whole genome shotgun (WGS) entry which is preliminary data.</text>
</comment>
<sequence length="168" mass="17645">MKKITLLAFAVALTVASCKKEEASSRIQDENVKTTEAANGQTVNTPAADPNVANTPSTDAAVSQNGTAIATFDKTVHDFGNLKKGTKGETEFTVKNTGDVDLVIIDAKASCGCTVPEYPKTPIKPGQSEKIKVVFSANSPGTQSKTVTLTTNTQAKQELLTIKANVSE</sequence>
<feature type="region of interest" description="Disordered" evidence="1">
    <location>
        <begin position="24"/>
        <end position="52"/>
    </location>
</feature>
<reference evidence="3" key="1">
    <citation type="journal article" date="2019" name="Int. J. Syst. Evol. Microbiol.">
        <title>The Global Catalogue of Microorganisms (GCM) 10K type strain sequencing project: providing services to taxonomists for standard genome sequencing and annotation.</title>
        <authorList>
            <consortium name="The Broad Institute Genomics Platform"/>
            <consortium name="The Broad Institute Genome Sequencing Center for Infectious Disease"/>
            <person name="Wu L."/>
            <person name="Ma J."/>
        </authorList>
    </citation>
    <scope>NUCLEOTIDE SEQUENCE [LARGE SCALE GENOMIC DNA]</scope>
    <source>
        <strain evidence="3">CECT 7184</strain>
    </source>
</reference>
<dbReference type="PANTHER" id="PTHR37833:SF1">
    <property type="entry name" value="SIGNAL PEPTIDE PROTEIN"/>
    <property type="match status" value="1"/>
</dbReference>
<dbReference type="PROSITE" id="PS51257">
    <property type="entry name" value="PROKAR_LIPOPROTEIN"/>
    <property type="match status" value="1"/>
</dbReference>
<keyword evidence="3" id="KW-1185">Reference proteome</keyword>
<evidence type="ECO:0000313" key="3">
    <source>
        <dbReference type="Proteomes" id="UP001242368"/>
    </source>
</evidence>
<dbReference type="RefSeq" id="WP_290363703.1">
    <property type="nucleotide sequence ID" value="NZ_JAUFQU010000001.1"/>
</dbReference>
<dbReference type="EMBL" id="JAUFQU010000001">
    <property type="protein sequence ID" value="MDN3707742.1"/>
    <property type="molecule type" value="Genomic_DNA"/>
</dbReference>
<dbReference type="Pfam" id="PF07610">
    <property type="entry name" value="DUF1573"/>
    <property type="match status" value="1"/>
</dbReference>
<dbReference type="Proteomes" id="UP001242368">
    <property type="component" value="Unassembled WGS sequence"/>
</dbReference>